<name>A0A8X6GSQ5_TRICU</name>
<protein>
    <submittedName>
        <fullName evidence="1">Phage tail tube protein FII</fullName>
    </submittedName>
</protein>
<dbReference type="EMBL" id="BMAO01016386">
    <property type="protein sequence ID" value="GFR08135.1"/>
    <property type="molecule type" value="Genomic_DNA"/>
</dbReference>
<dbReference type="InterPro" id="IPR019289">
    <property type="entry name" value="Phage_tail_E/E"/>
</dbReference>
<dbReference type="AlphaFoldDB" id="A0A8X6GSQ5"/>
<dbReference type="OrthoDB" id="6411421at2759"/>
<dbReference type="NCBIfam" id="TIGR01611">
    <property type="entry name" value="tail_tube"/>
    <property type="match status" value="1"/>
</dbReference>
<keyword evidence="2" id="KW-1185">Reference proteome</keyword>
<proteinExistence type="predicted"/>
<dbReference type="InterPro" id="IPR006498">
    <property type="entry name" value="Tail_tube"/>
</dbReference>
<dbReference type="Proteomes" id="UP000887116">
    <property type="component" value="Unassembled WGS sequence"/>
</dbReference>
<evidence type="ECO:0000313" key="2">
    <source>
        <dbReference type="Proteomes" id="UP000887116"/>
    </source>
</evidence>
<dbReference type="Pfam" id="PF04985">
    <property type="entry name" value="Phage_tube"/>
    <property type="match status" value="1"/>
</dbReference>
<organism evidence="1 2">
    <name type="scientific">Trichonephila clavata</name>
    <name type="common">Joro spider</name>
    <name type="synonym">Nephila clavata</name>
    <dbReference type="NCBI Taxonomy" id="2740835"/>
    <lineage>
        <taxon>Eukaryota</taxon>
        <taxon>Metazoa</taxon>
        <taxon>Ecdysozoa</taxon>
        <taxon>Arthropoda</taxon>
        <taxon>Chelicerata</taxon>
        <taxon>Arachnida</taxon>
        <taxon>Araneae</taxon>
        <taxon>Araneomorphae</taxon>
        <taxon>Entelegynae</taxon>
        <taxon>Araneoidea</taxon>
        <taxon>Nephilidae</taxon>
        <taxon>Trichonephila</taxon>
    </lineage>
</organism>
<accession>A0A8X6GSQ5</accession>
<evidence type="ECO:0000313" key="1">
    <source>
        <dbReference type="EMBL" id="GFR08135.1"/>
    </source>
</evidence>
<dbReference type="Pfam" id="PF10109">
    <property type="entry name" value="Phage_TAC_7"/>
    <property type="match status" value="1"/>
</dbReference>
<gene>
    <name evidence="1" type="primary">Wxf_00895</name>
    <name evidence="1" type="ORF">TNCT_309131</name>
</gene>
<sequence>MDIPVNIDMGMEKLEADFTFSEYDSELFRLFGLIDGNSVSLTLRGGLQGSGSNDIEGVIINLRGIFKEFDFGSWKPAEKATLKCTVAAHYYKLTIGSNELIEIDAENMIRKINGVDQMALLQAVLELTIRCPKVRDYLAIERLNGSDLNKEVTLTANLTSVTKETIEELDIADYVKAQEVLKDFFSPIIQKT</sequence>
<reference evidence="1" key="1">
    <citation type="submission" date="2020-07" db="EMBL/GenBank/DDBJ databases">
        <title>Multicomponent nature underlies the extraordinary mechanical properties of spider dragline silk.</title>
        <authorList>
            <person name="Kono N."/>
            <person name="Nakamura H."/>
            <person name="Mori M."/>
            <person name="Yoshida Y."/>
            <person name="Ohtoshi R."/>
            <person name="Malay A.D."/>
            <person name="Moran D.A.P."/>
            <person name="Tomita M."/>
            <person name="Numata K."/>
            <person name="Arakawa K."/>
        </authorList>
    </citation>
    <scope>NUCLEOTIDE SEQUENCE</scope>
</reference>
<comment type="caution">
    <text evidence="1">The sequence shown here is derived from an EMBL/GenBank/DDBJ whole genome shotgun (WGS) entry which is preliminary data.</text>
</comment>